<sequence>MNGESPQYVTDRLRQFSDPLARFQPINGFEPVETGSSQGSGSSLDCLSMIVQSINGPAQPPIENHYSPHH</sequence>
<accession>A0AAD9VR39</accession>
<keyword evidence="2" id="KW-1185">Reference proteome</keyword>
<dbReference type="Proteomes" id="UP001258017">
    <property type="component" value="Unassembled WGS sequence"/>
</dbReference>
<proteinExistence type="predicted"/>
<evidence type="ECO:0000313" key="1">
    <source>
        <dbReference type="EMBL" id="KAK2583908.1"/>
    </source>
</evidence>
<reference evidence="1" key="2">
    <citation type="journal article" date="2023" name="Commun. Biol.">
        <title>Intrasexual cuticular hydrocarbon dimorphism in a wasp sheds light on hydrocarbon biosynthesis genes in Hymenoptera.</title>
        <authorList>
            <person name="Moris V.C."/>
            <person name="Podsiadlowski L."/>
            <person name="Martin S."/>
            <person name="Oeyen J.P."/>
            <person name="Donath A."/>
            <person name="Petersen M."/>
            <person name="Wilbrandt J."/>
            <person name="Misof B."/>
            <person name="Liedtke D."/>
            <person name="Thamm M."/>
            <person name="Scheiner R."/>
            <person name="Schmitt T."/>
            <person name="Niehuis O."/>
        </authorList>
    </citation>
    <scope>NUCLEOTIDE SEQUENCE</scope>
    <source>
        <strain evidence="1">GBR_01_08_01A</strain>
    </source>
</reference>
<gene>
    <name evidence="1" type="ORF">KPH14_001179</name>
</gene>
<protein>
    <submittedName>
        <fullName evidence="1">Uncharacterized protein</fullName>
    </submittedName>
</protein>
<evidence type="ECO:0000313" key="2">
    <source>
        <dbReference type="Proteomes" id="UP001258017"/>
    </source>
</evidence>
<reference evidence="1" key="1">
    <citation type="submission" date="2021-08" db="EMBL/GenBank/DDBJ databases">
        <authorList>
            <person name="Misof B."/>
            <person name="Oliver O."/>
            <person name="Podsiadlowski L."/>
            <person name="Donath A."/>
            <person name="Peters R."/>
            <person name="Mayer C."/>
            <person name="Rust J."/>
            <person name="Gunkel S."/>
            <person name="Lesny P."/>
            <person name="Martin S."/>
            <person name="Oeyen J.P."/>
            <person name="Petersen M."/>
            <person name="Panagiotis P."/>
            <person name="Wilbrandt J."/>
            <person name="Tanja T."/>
        </authorList>
    </citation>
    <scope>NUCLEOTIDE SEQUENCE</scope>
    <source>
        <strain evidence="1">GBR_01_08_01A</strain>
        <tissue evidence="1">Thorax + abdomen</tissue>
    </source>
</reference>
<comment type="caution">
    <text evidence="1">The sequence shown here is derived from an EMBL/GenBank/DDBJ whole genome shotgun (WGS) entry which is preliminary data.</text>
</comment>
<dbReference type="AlphaFoldDB" id="A0AAD9VR39"/>
<dbReference type="EMBL" id="JAIFRP010000029">
    <property type="protein sequence ID" value="KAK2583908.1"/>
    <property type="molecule type" value="Genomic_DNA"/>
</dbReference>
<name>A0AAD9VR39_9HYME</name>
<organism evidence="1 2">
    <name type="scientific">Odynerus spinipes</name>
    <dbReference type="NCBI Taxonomy" id="1348599"/>
    <lineage>
        <taxon>Eukaryota</taxon>
        <taxon>Metazoa</taxon>
        <taxon>Ecdysozoa</taxon>
        <taxon>Arthropoda</taxon>
        <taxon>Hexapoda</taxon>
        <taxon>Insecta</taxon>
        <taxon>Pterygota</taxon>
        <taxon>Neoptera</taxon>
        <taxon>Endopterygota</taxon>
        <taxon>Hymenoptera</taxon>
        <taxon>Apocrita</taxon>
        <taxon>Aculeata</taxon>
        <taxon>Vespoidea</taxon>
        <taxon>Vespidae</taxon>
        <taxon>Eumeninae</taxon>
        <taxon>Odynerus</taxon>
    </lineage>
</organism>